<feature type="region of interest" description="Disordered" evidence="1">
    <location>
        <begin position="58"/>
        <end position="112"/>
    </location>
</feature>
<gene>
    <name evidence="2" type="ORF">PCOR1329_LOCUS39016</name>
</gene>
<organism evidence="2 3">
    <name type="scientific">Prorocentrum cordatum</name>
    <dbReference type="NCBI Taxonomy" id="2364126"/>
    <lineage>
        <taxon>Eukaryota</taxon>
        <taxon>Sar</taxon>
        <taxon>Alveolata</taxon>
        <taxon>Dinophyceae</taxon>
        <taxon>Prorocentrales</taxon>
        <taxon>Prorocentraceae</taxon>
        <taxon>Prorocentrum</taxon>
    </lineage>
</organism>
<evidence type="ECO:0000256" key="1">
    <source>
        <dbReference type="SAM" id="MobiDB-lite"/>
    </source>
</evidence>
<feature type="compositionally biased region" description="Basic residues" evidence="1">
    <location>
        <begin position="74"/>
        <end position="85"/>
    </location>
</feature>
<evidence type="ECO:0000313" key="3">
    <source>
        <dbReference type="Proteomes" id="UP001189429"/>
    </source>
</evidence>
<protein>
    <submittedName>
        <fullName evidence="2">Uncharacterized protein</fullName>
    </submittedName>
</protein>
<dbReference type="EMBL" id="CAUYUJ010014717">
    <property type="protein sequence ID" value="CAK0845136.1"/>
    <property type="molecule type" value="Genomic_DNA"/>
</dbReference>
<proteinExistence type="predicted"/>
<sequence>MASEMAKIACKMASRQPRSLFDSSYLDSGVPGIGNPSPPCARHGPSRRHRGVLRAGAGAGALRASCPGPGSHRDARRPRPCRRIRGGAVLPGPPDSPADGARGASAAGPWRQSEAPALQRFRGHVLRGLAAVRQQGRCPATESLLFPGLTVASPRRSGGSRPGGGGKVTPRGTAISTTMASDEWAGAGGLDGGWYQQGDARCP</sequence>
<accession>A0ABN9TH42</accession>
<reference evidence="2" key="1">
    <citation type="submission" date="2023-10" db="EMBL/GenBank/DDBJ databases">
        <authorList>
            <person name="Chen Y."/>
            <person name="Shah S."/>
            <person name="Dougan E. K."/>
            <person name="Thang M."/>
            <person name="Chan C."/>
        </authorList>
    </citation>
    <scope>NUCLEOTIDE SEQUENCE [LARGE SCALE GENOMIC DNA]</scope>
</reference>
<comment type="caution">
    <text evidence="2">The sequence shown here is derived from an EMBL/GenBank/DDBJ whole genome shotgun (WGS) entry which is preliminary data.</text>
</comment>
<dbReference type="Proteomes" id="UP001189429">
    <property type="component" value="Unassembled WGS sequence"/>
</dbReference>
<feature type="region of interest" description="Disordered" evidence="1">
    <location>
        <begin position="149"/>
        <end position="203"/>
    </location>
</feature>
<name>A0ABN9TH42_9DINO</name>
<evidence type="ECO:0000313" key="2">
    <source>
        <dbReference type="EMBL" id="CAK0845136.1"/>
    </source>
</evidence>
<keyword evidence="3" id="KW-1185">Reference proteome</keyword>